<dbReference type="Gene3D" id="3.40.50.300">
    <property type="entry name" value="P-loop containing nucleotide triphosphate hydrolases"/>
    <property type="match status" value="1"/>
</dbReference>
<protein>
    <submittedName>
        <fullName evidence="11">ATPase component BioM of energizing module of biotin ECF transporter</fullName>
    </submittedName>
</protein>
<gene>
    <name evidence="11" type="ORF">MSTHC_1670</name>
</gene>
<comment type="subcellular location">
    <subcellularLocation>
        <location evidence="1">Cell membrane</location>
        <topology evidence="1">Peripheral membrane protein</topology>
    </subcellularLocation>
</comment>
<dbReference type="InterPro" id="IPR030947">
    <property type="entry name" value="EcfA_1"/>
</dbReference>
<proteinExistence type="inferred from homology"/>
<dbReference type="NCBIfam" id="TIGR04520">
    <property type="entry name" value="ECF_ATPase_1"/>
    <property type="match status" value="1"/>
</dbReference>
<dbReference type="Proteomes" id="UP000056925">
    <property type="component" value="Chromosome"/>
</dbReference>
<dbReference type="SMART" id="SM00382">
    <property type="entry name" value="AAA"/>
    <property type="match status" value="1"/>
</dbReference>
<dbReference type="GO" id="GO:0043190">
    <property type="term" value="C:ATP-binding cassette (ABC) transporter complex"/>
    <property type="evidence" value="ECO:0007669"/>
    <property type="project" value="TreeGrafter"/>
</dbReference>
<dbReference type="GO" id="GO:0005524">
    <property type="term" value="F:ATP binding"/>
    <property type="evidence" value="ECO:0007669"/>
    <property type="project" value="UniProtKB-KW"/>
</dbReference>
<dbReference type="InterPro" id="IPR003593">
    <property type="entry name" value="AAA+_ATPase"/>
</dbReference>
<dbReference type="CDD" id="cd03225">
    <property type="entry name" value="ABC_cobalt_CbiO_domain1"/>
    <property type="match status" value="1"/>
</dbReference>
<dbReference type="GeneID" id="41603026"/>
<comment type="function">
    <text evidence="9">Probably part of an ABC transporter complex. Responsible for energy coupling to the transport system.</text>
</comment>
<dbReference type="InterPro" id="IPR027417">
    <property type="entry name" value="P-loop_NTPase"/>
</dbReference>
<evidence type="ECO:0000256" key="1">
    <source>
        <dbReference type="ARBA" id="ARBA00004202"/>
    </source>
</evidence>
<dbReference type="Pfam" id="PF00005">
    <property type="entry name" value="ABC_tran"/>
    <property type="match status" value="1"/>
</dbReference>
<dbReference type="FunFam" id="3.40.50.300:FF:000224">
    <property type="entry name" value="Energy-coupling factor transporter ATP-binding protein EcfA"/>
    <property type="match status" value="1"/>
</dbReference>
<dbReference type="SUPFAM" id="SSF52540">
    <property type="entry name" value="P-loop containing nucleoside triphosphate hydrolases"/>
    <property type="match status" value="1"/>
</dbReference>
<dbReference type="InterPro" id="IPR015856">
    <property type="entry name" value="ABC_transpr_CbiO/EcfA_su"/>
</dbReference>
<dbReference type="HOGENOM" id="CLU_000604_1_22_2"/>
<keyword evidence="7" id="KW-1278">Translocase</keyword>
<evidence type="ECO:0000256" key="3">
    <source>
        <dbReference type="ARBA" id="ARBA00022448"/>
    </source>
</evidence>
<sequence>MIRLEKVSYSYPDGTPALKNINLDIKKGEFIGVIGKNGSGKSTLALLISGLLRPQTGRVMIGGMDTCDPSKLKEIRKFVGIVFQNPETQFVGRTVEEDLAFGPENLCLPPVEIRKCVDMALAETKLEKYRYRSPKTLSGGQRQCAALAGVLAMKPECLIFDEVSSMLDPESGMAVLETIKKLHKKGKTIVYITHNLEELHDADRILVMEKGRVRLDGDPESVFSDTSLQSLGLALPSLTELAMKLRMHGVTIPWEKTSSPQNFAEEICRLFLKT</sequence>
<dbReference type="PATRIC" id="fig|1434121.4.peg.2051"/>
<name>A0A0E3KRI3_METTE</name>
<organism evidence="11 12">
    <name type="scientific">Methanosarcina thermophila CHTI-55</name>
    <dbReference type="NCBI Taxonomy" id="1434121"/>
    <lineage>
        <taxon>Archaea</taxon>
        <taxon>Methanobacteriati</taxon>
        <taxon>Methanobacteriota</taxon>
        <taxon>Stenosarchaea group</taxon>
        <taxon>Methanomicrobia</taxon>
        <taxon>Methanosarcinales</taxon>
        <taxon>Methanosarcinaceae</taxon>
        <taxon>Methanosarcina</taxon>
    </lineage>
</organism>
<keyword evidence="6" id="KW-0067">ATP-binding</keyword>
<dbReference type="GO" id="GO:0016887">
    <property type="term" value="F:ATP hydrolysis activity"/>
    <property type="evidence" value="ECO:0007669"/>
    <property type="project" value="InterPro"/>
</dbReference>
<keyword evidence="3" id="KW-0813">Transport</keyword>
<evidence type="ECO:0000256" key="6">
    <source>
        <dbReference type="ARBA" id="ARBA00022840"/>
    </source>
</evidence>
<dbReference type="GO" id="GO:0042626">
    <property type="term" value="F:ATPase-coupled transmembrane transporter activity"/>
    <property type="evidence" value="ECO:0007669"/>
    <property type="project" value="TreeGrafter"/>
</dbReference>
<reference evidence="11 12" key="1">
    <citation type="submission" date="2014-07" db="EMBL/GenBank/DDBJ databases">
        <title>Methanogenic archaea and the global carbon cycle.</title>
        <authorList>
            <person name="Henriksen J.R."/>
            <person name="Luke J."/>
            <person name="Reinhart S."/>
            <person name="Benedict M.N."/>
            <person name="Youngblut N.D."/>
            <person name="Metcalf M.E."/>
            <person name="Whitaker R.J."/>
            <person name="Metcalf W.W."/>
        </authorList>
    </citation>
    <scope>NUCLEOTIDE SEQUENCE [LARGE SCALE GENOMIC DNA]</scope>
    <source>
        <strain evidence="11 12">CHTI-55</strain>
    </source>
</reference>
<dbReference type="EMBL" id="CP009502">
    <property type="protein sequence ID" value="AKB15988.1"/>
    <property type="molecule type" value="Genomic_DNA"/>
</dbReference>
<keyword evidence="5" id="KW-0547">Nucleotide-binding</keyword>
<evidence type="ECO:0000256" key="2">
    <source>
        <dbReference type="ARBA" id="ARBA00005417"/>
    </source>
</evidence>
<accession>A0A0E3KRI3</accession>
<comment type="similarity">
    <text evidence="2">Belongs to the ABC transporter superfamily.</text>
</comment>
<evidence type="ECO:0000313" key="12">
    <source>
        <dbReference type="Proteomes" id="UP000056925"/>
    </source>
</evidence>
<evidence type="ECO:0000256" key="4">
    <source>
        <dbReference type="ARBA" id="ARBA00022475"/>
    </source>
</evidence>
<keyword evidence="4" id="KW-1003">Cell membrane</keyword>
<evidence type="ECO:0000259" key="10">
    <source>
        <dbReference type="PROSITE" id="PS50893"/>
    </source>
</evidence>
<evidence type="ECO:0000256" key="5">
    <source>
        <dbReference type="ARBA" id="ARBA00022741"/>
    </source>
</evidence>
<dbReference type="InterPro" id="IPR003439">
    <property type="entry name" value="ABC_transporter-like_ATP-bd"/>
</dbReference>
<dbReference type="KEGG" id="mthe:MSTHC_1670"/>
<evidence type="ECO:0000256" key="8">
    <source>
        <dbReference type="ARBA" id="ARBA00023136"/>
    </source>
</evidence>
<keyword evidence="8" id="KW-0472">Membrane</keyword>
<dbReference type="PANTHER" id="PTHR43553:SF24">
    <property type="entry name" value="ENERGY-COUPLING FACTOR TRANSPORTER ATP-BINDING PROTEIN ECFA1"/>
    <property type="match status" value="1"/>
</dbReference>
<dbReference type="PANTHER" id="PTHR43553">
    <property type="entry name" value="HEAVY METAL TRANSPORTER"/>
    <property type="match status" value="1"/>
</dbReference>
<dbReference type="InterPro" id="IPR017871">
    <property type="entry name" value="ABC_transporter-like_CS"/>
</dbReference>
<dbReference type="InterPro" id="IPR050095">
    <property type="entry name" value="ECF_ABC_transporter_ATP-bd"/>
</dbReference>
<evidence type="ECO:0000313" key="11">
    <source>
        <dbReference type="EMBL" id="AKB15988.1"/>
    </source>
</evidence>
<dbReference type="AlphaFoldDB" id="A0A0E3KRI3"/>
<dbReference type="RefSeq" id="WP_048167412.1">
    <property type="nucleotide sequence ID" value="NZ_CP009502.1"/>
</dbReference>
<feature type="domain" description="ABC transporter" evidence="10">
    <location>
        <begin position="2"/>
        <end position="235"/>
    </location>
</feature>
<dbReference type="PROSITE" id="PS00211">
    <property type="entry name" value="ABC_TRANSPORTER_1"/>
    <property type="match status" value="1"/>
</dbReference>
<dbReference type="PROSITE" id="PS50893">
    <property type="entry name" value="ABC_TRANSPORTER_2"/>
    <property type="match status" value="1"/>
</dbReference>
<evidence type="ECO:0000256" key="7">
    <source>
        <dbReference type="ARBA" id="ARBA00022967"/>
    </source>
</evidence>
<evidence type="ECO:0000256" key="9">
    <source>
        <dbReference type="ARBA" id="ARBA00025157"/>
    </source>
</evidence>